<dbReference type="InterPro" id="IPR014305">
    <property type="entry name" value="RNA_pol_sigma-G_actinobac"/>
</dbReference>
<reference evidence="10" key="1">
    <citation type="journal article" date="2019" name="Int. J. Syst. Evol. Microbiol.">
        <title>The Global Catalogue of Microorganisms (GCM) 10K type strain sequencing project: providing services to taxonomists for standard genome sequencing and annotation.</title>
        <authorList>
            <consortium name="The Broad Institute Genomics Platform"/>
            <consortium name="The Broad Institute Genome Sequencing Center for Infectious Disease"/>
            <person name="Wu L."/>
            <person name="Ma J."/>
        </authorList>
    </citation>
    <scope>NUCLEOTIDE SEQUENCE [LARGE SCALE GENOMIC DNA]</scope>
    <source>
        <strain evidence="10">JCM 9458</strain>
    </source>
</reference>
<dbReference type="InterPro" id="IPR013324">
    <property type="entry name" value="RNA_pol_sigma_r3/r4-like"/>
</dbReference>
<dbReference type="NCBIfam" id="TIGR02960">
    <property type="entry name" value="SigX5"/>
    <property type="match status" value="1"/>
</dbReference>
<evidence type="ECO:0000256" key="2">
    <source>
        <dbReference type="ARBA" id="ARBA00011344"/>
    </source>
</evidence>
<proteinExistence type="inferred from homology"/>
<dbReference type="RefSeq" id="WP_345731912.1">
    <property type="nucleotide sequence ID" value="NZ_BAAAYN010000044.1"/>
</dbReference>
<feature type="domain" description="RNA polymerase sigma-70 region 2" evidence="6">
    <location>
        <begin position="18"/>
        <end position="82"/>
    </location>
</feature>
<dbReference type="NCBIfam" id="TIGR02937">
    <property type="entry name" value="sigma70-ECF"/>
    <property type="match status" value="1"/>
</dbReference>
<evidence type="ECO:0000256" key="5">
    <source>
        <dbReference type="ARBA" id="ARBA00023163"/>
    </source>
</evidence>
<dbReference type="InterPro" id="IPR013325">
    <property type="entry name" value="RNA_pol_sigma_r2"/>
</dbReference>
<dbReference type="Gene3D" id="3.10.450.50">
    <property type="match status" value="1"/>
</dbReference>
<dbReference type="SUPFAM" id="SSF54427">
    <property type="entry name" value="NTF2-like"/>
    <property type="match status" value="1"/>
</dbReference>
<keyword evidence="3" id="KW-0805">Transcription regulation</keyword>
<evidence type="ECO:0000313" key="9">
    <source>
        <dbReference type="EMBL" id="GAA3394337.1"/>
    </source>
</evidence>
<dbReference type="PANTHER" id="PTHR30173">
    <property type="entry name" value="SIGMA 19 FACTOR"/>
    <property type="match status" value="1"/>
</dbReference>
<evidence type="ECO:0000259" key="7">
    <source>
        <dbReference type="Pfam" id="PF08281"/>
    </source>
</evidence>
<evidence type="ECO:0000256" key="4">
    <source>
        <dbReference type="ARBA" id="ARBA00023082"/>
    </source>
</evidence>
<name>A0ABP6T6C2_9ACTN</name>
<dbReference type="Pfam" id="PF08281">
    <property type="entry name" value="Sigma70_r4_2"/>
    <property type="match status" value="1"/>
</dbReference>
<feature type="domain" description="RNA polymerase sigma factor 70 region 4 type 2" evidence="7">
    <location>
        <begin position="142"/>
        <end position="193"/>
    </location>
</feature>
<evidence type="ECO:0000259" key="8">
    <source>
        <dbReference type="Pfam" id="PF12680"/>
    </source>
</evidence>
<dbReference type="InterPro" id="IPR032710">
    <property type="entry name" value="NTF2-like_dom_sf"/>
</dbReference>
<dbReference type="SUPFAM" id="SSF88946">
    <property type="entry name" value="Sigma2 domain of RNA polymerase sigma factors"/>
    <property type="match status" value="1"/>
</dbReference>
<keyword evidence="10" id="KW-1185">Reference proteome</keyword>
<evidence type="ECO:0000259" key="6">
    <source>
        <dbReference type="Pfam" id="PF04542"/>
    </source>
</evidence>
<dbReference type="PANTHER" id="PTHR30173:SF36">
    <property type="entry name" value="ECF RNA POLYMERASE SIGMA FACTOR SIGJ"/>
    <property type="match status" value="1"/>
</dbReference>
<comment type="caution">
    <text evidence="9">The sequence shown here is derived from an EMBL/GenBank/DDBJ whole genome shotgun (WGS) entry which is preliminary data.</text>
</comment>
<gene>
    <name evidence="9" type="ORF">GCM10020369_63360</name>
</gene>
<keyword evidence="4" id="KW-0731">Sigma factor</keyword>
<dbReference type="Pfam" id="PF04542">
    <property type="entry name" value="Sigma70_r2"/>
    <property type="match status" value="1"/>
</dbReference>
<dbReference type="Gene3D" id="1.10.10.10">
    <property type="entry name" value="Winged helix-like DNA-binding domain superfamily/Winged helix DNA-binding domain"/>
    <property type="match status" value="1"/>
</dbReference>
<evidence type="ECO:0000256" key="3">
    <source>
        <dbReference type="ARBA" id="ARBA00023015"/>
    </source>
</evidence>
<comment type="similarity">
    <text evidence="1">Belongs to the sigma-70 factor family. ECF subfamily.</text>
</comment>
<dbReference type="InterPro" id="IPR052704">
    <property type="entry name" value="ECF_Sigma-70_Domain"/>
</dbReference>
<dbReference type="Gene3D" id="1.10.1740.10">
    <property type="match status" value="1"/>
</dbReference>
<dbReference type="Pfam" id="PF12680">
    <property type="entry name" value="SnoaL_2"/>
    <property type="match status" value="1"/>
</dbReference>
<dbReference type="InterPro" id="IPR036388">
    <property type="entry name" value="WH-like_DNA-bd_sf"/>
</dbReference>
<evidence type="ECO:0000256" key="1">
    <source>
        <dbReference type="ARBA" id="ARBA00010641"/>
    </source>
</evidence>
<sequence>MTDLDAARAGDQHAFGTLVGSYRRELEVYCYRMLGGTQDAEDAVQETLLAAWRGLPAFEERSSLRTWLYRIATRCCLRLAERRPPRVLSWEHGPARNWGEDLGAPVDGPVWVEPLAPDPLAPDAFAPDPGAQVERRETIALAYIAALQRLPATQRAVLILREVLAFSAQEVADLLETSTASVNSALQRARATMSATPDEWPGRPEVAHREAADAFVAAFVAGDVDRLVRLLTDDVRFTMPPLPAWFDGVDAVREFFATRVFATPWRAVRVPDVNGQPAFIGHQEGGAALVVLHFRGGQVCWVASFLEPGMVARFQGISG</sequence>
<comment type="subunit">
    <text evidence="2">Interacts transiently with the RNA polymerase catalytic core formed by RpoA, RpoB, RpoC and RpoZ (2 alpha, 1 beta, 1 beta' and 1 omega subunit) to form the RNA polymerase holoenzyme that can initiate transcription.</text>
</comment>
<protein>
    <submittedName>
        <fullName evidence="9">Sigma-70 family RNA polymerase sigma factor</fullName>
    </submittedName>
</protein>
<dbReference type="Proteomes" id="UP001501676">
    <property type="component" value="Unassembled WGS sequence"/>
</dbReference>
<dbReference type="InterPro" id="IPR014284">
    <property type="entry name" value="RNA_pol_sigma-70_dom"/>
</dbReference>
<keyword evidence="5" id="KW-0804">Transcription</keyword>
<accession>A0ABP6T6C2</accession>
<organism evidence="9 10">
    <name type="scientific">Cryptosporangium minutisporangium</name>
    <dbReference type="NCBI Taxonomy" id="113569"/>
    <lineage>
        <taxon>Bacteria</taxon>
        <taxon>Bacillati</taxon>
        <taxon>Actinomycetota</taxon>
        <taxon>Actinomycetes</taxon>
        <taxon>Cryptosporangiales</taxon>
        <taxon>Cryptosporangiaceae</taxon>
        <taxon>Cryptosporangium</taxon>
    </lineage>
</organism>
<dbReference type="InterPro" id="IPR013249">
    <property type="entry name" value="RNA_pol_sigma70_r4_t2"/>
</dbReference>
<evidence type="ECO:0000313" key="10">
    <source>
        <dbReference type="Proteomes" id="UP001501676"/>
    </source>
</evidence>
<dbReference type="SUPFAM" id="SSF88659">
    <property type="entry name" value="Sigma3 and sigma4 domains of RNA polymerase sigma factors"/>
    <property type="match status" value="1"/>
</dbReference>
<dbReference type="InterPro" id="IPR037401">
    <property type="entry name" value="SnoaL-like"/>
</dbReference>
<dbReference type="NCBIfam" id="NF006089">
    <property type="entry name" value="PRK08241.1"/>
    <property type="match status" value="1"/>
</dbReference>
<dbReference type="CDD" id="cd06171">
    <property type="entry name" value="Sigma70_r4"/>
    <property type="match status" value="1"/>
</dbReference>
<dbReference type="InterPro" id="IPR007627">
    <property type="entry name" value="RNA_pol_sigma70_r2"/>
</dbReference>
<dbReference type="EMBL" id="BAAAYN010000044">
    <property type="protein sequence ID" value="GAA3394337.1"/>
    <property type="molecule type" value="Genomic_DNA"/>
</dbReference>
<feature type="domain" description="SnoaL-like" evidence="8">
    <location>
        <begin position="213"/>
        <end position="296"/>
    </location>
</feature>